<reference evidence="1" key="1">
    <citation type="journal article" date="2014" name="Int. J. Syst. Evol. Microbiol.">
        <title>Complete genome sequence of Corynebacterium casei LMG S-19264T (=DSM 44701T), isolated from a smear-ripened cheese.</title>
        <authorList>
            <consortium name="US DOE Joint Genome Institute (JGI-PGF)"/>
            <person name="Walter F."/>
            <person name="Albersmeier A."/>
            <person name="Kalinowski J."/>
            <person name="Ruckert C."/>
        </authorList>
    </citation>
    <scope>NUCLEOTIDE SEQUENCE</scope>
    <source>
        <strain evidence="1">CGMCC 1.12408</strain>
    </source>
</reference>
<dbReference type="AlphaFoldDB" id="A0A916SCC4"/>
<evidence type="ECO:0000313" key="2">
    <source>
        <dbReference type="Proteomes" id="UP000613512"/>
    </source>
</evidence>
<accession>A0A916SCC4</accession>
<dbReference type="SUPFAM" id="SSF51735">
    <property type="entry name" value="NAD(P)-binding Rossmann-fold domains"/>
    <property type="match status" value="1"/>
</dbReference>
<comment type="caution">
    <text evidence="1">The sequence shown here is derived from an EMBL/GenBank/DDBJ whole genome shotgun (WGS) entry which is preliminary data.</text>
</comment>
<protein>
    <submittedName>
        <fullName evidence="1">Short-chain dehydrogenase</fullName>
    </submittedName>
</protein>
<keyword evidence="2" id="KW-1185">Reference proteome</keyword>
<dbReference type="Proteomes" id="UP000613512">
    <property type="component" value="Unassembled WGS sequence"/>
</dbReference>
<sequence length="188" mass="21622">MIDKENMKHALVVGGTGMLQEVSLWLVRNGYHVSIIARNRERMEHLIEKAESESQITPLLVNYHNDHALQEIVKKTIKENGKIDVVLTWIHSNAKKALPIIMHEVANRSSKWELFHILGSSSNIDKIRRTVKPPENCLYYQIQLGFIIEGNHSRWLTHQEISNGVIGAICTKQNVYTVGQLEPWEQRP</sequence>
<dbReference type="NCBIfam" id="NF006168">
    <property type="entry name" value="PRK08309.1"/>
    <property type="match status" value="1"/>
</dbReference>
<gene>
    <name evidence="1" type="ORF">GCM10008025_39240</name>
</gene>
<dbReference type="Gene3D" id="3.40.50.720">
    <property type="entry name" value="NAD(P)-binding Rossmann-like Domain"/>
    <property type="match status" value="1"/>
</dbReference>
<dbReference type="EMBL" id="BMEY01000036">
    <property type="protein sequence ID" value="GGA92999.1"/>
    <property type="molecule type" value="Genomic_DNA"/>
</dbReference>
<dbReference type="InterPro" id="IPR002347">
    <property type="entry name" value="SDR_fam"/>
</dbReference>
<reference evidence="1" key="2">
    <citation type="submission" date="2020-09" db="EMBL/GenBank/DDBJ databases">
        <authorList>
            <person name="Sun Q."/>
            <person name="Zhou Y."/>
        </authorList>
    </citation>
    <scope>NUCLEOTIDE SEQUENCE</scope>
    <source>
        <strain evidence="1">CGMCC 1.12408</strain>
    </source>
</reference>
<dbReference type="Pfam" id="PF00106">
    <property type="entry name" value="adh_short"/>
    <property type="match status" value="1"/>
</dbReference>
<organism evidence="1 2">
    <name type="scientific">Ornithinibacillus halotolerans</name>
    <dbReference type="NCBI Taxonomy" id="1274357"/>
    <lineage>
        <taxon>Bacteria</taxon>
        <taxon>Bacillati</taxon>
        <taxon>Bacillota</taxon>
        <taxon>Bacilli</taxon>
        <taxon>Bacillales</taxon>
        <taxon>Bacillaceae</taxon>
        <taxon>Ornithinibacillus</taxon>
    </lineage>
</organism>
<name>A0A916SCC4_9BACI</name>
<proteinExistence type="predicted"/>
<dbReference type="InterPro" id="IPR036291">
    <property type="entry name" value="NAD(P)-bd_dom_sf"/>
</dbReference>
<evidence type="ECO:0000313" key="1">
    <source>
        <dbReference type="EMBL" id="GGA92999.1"/>
    </source>
</evidence>